<protein>
    <submittedName>
        <fullName evidence="2">Dystrophin-like</fullName>
    </submittedName>
</protein>
<dbReference type="GeneID" id="102803189"/>
<dbReference type="Gene3D" id="1.20.58.60">
    <property type="match status" value="1"/>
</dbReference>
<dbReference type="SUPFAM" id="SSF46966">
    <property type="entry name" value="Spectrin repeat"/>
    <property type="match status" value="1"/>
</dbReference>
<feature type="non-terminal residue" evidence="2">
    <location>
        <position position="252"/>
    </location>
</feature>
<accession>A0ABM0M9M3</accession>
<dbReference type="InterPro" id="IPR002017">
    <property type="entry name" value="Spectrin_repeat"/>
</dbReference>
<name>A0ABM0M9M3_SACKO</name>
<gene>
    <name evidence="2" type="primary">LOC102803189</name>
</gene>
<evidence type="ECO:0000313" key="2">
    <source>
        <dbReference type="RefSeq" id="XP_006816714.1"/>
    </source>
</evidence>
<organism evidence="1 2">
    <name type="scientific">Saccoglossus kowalevskii</name>
    <name type="common">Acorn worm</name>
    <dbReference type="NCBI Taxonomy" id="10224"/>
    <lineage>
        <taxon>Eukaryota</taxon>
        <taxon>Metazoa</taxon>
        <taxon>Hemichordata</taxon>
        <taxon>Enteropneusta</taxon>
        <taxon>Harrimaniidae</taxon>
        <taxon>Saccoglossus</taxon>
    </lineage>
</organism>
<dbReference type="RefSeq" id="XP_006816714.1">
    <property type="nucleotide sequence ID" value="XM_006816651.1"/>
</dbReference>
<evidence type="ECO:0000313" key="1">
    <source>
        <dbReference type="Proteomes" id="UP000694865"/>
    </source>
</evidence>
<dbReference type="Pfam" id="PF00435">
    <property type="entry name" value="Spectrin"/>
    <property type="match status" value="1"/>
</dbReference>
<dbReference type="CDD" id="cd00176">
    <property type="entry name" value="SPEC"/>
    <property type="match status" value="1"/>
</dbReference>
<keyword evidence="1" id="KW-1185">Reference proteome</keyword>
<sequence length="252" mass="28758">MSKVYNARIHLVQFTVEILDNSLCMTASVQCEILSDKAHDTCKISTTPSTSTTSTTYTDSGKTITETIVTKTVTEKIESSRRFDEEVPPVKKVLVDSQLKHEFDGELGTLIAWMDDTEKKLVSPQAVSPEEEDTEQLKIVYNTLERDLRNRKKKKEKITELGSQLIASTRSVGETPDVIEQTLESFNERWEDVCTLLEERKLNMEEASLTKEFYDVYNKVDELLKSIEKCLNDAEALGEDPHKIKQQIDQCR</sequence>
<proteinExistence type="predicted"/>
<dbReference type="Proteomes" id="UP000694865">
    <property type="component" value="Unplaced"/>
</dbReference>
<reference evidence="2" key="1">
    <citation type="submission" date="2025-08" db="UniProtKB">
        <authorList>
            <consortium name="RefSeq"/>
        </authorList>
    </citation>
    <scope>IDENTIFICATION</scope>
    <source>
        <tissue evidence="2">Testes</tissue>
    </source>
</reference>
<dbReference type="SMART" id="SM00150">
    <property type="entry name" value="SPEC"/>
    <property type="match status" value="1"/>
</dbReference>
<dbReference type="InterPro" id="IPR018159">
    <property type="entry name" value="Spectrin/alpha-actinin"/>
</dbReference>